<evidence type="ECO:0000313" key="3">
    <source>
        <dbReference type="Proteomes" id="UP001557470"/>
    </source>
</evidence>
<keyword evidence="3" id="KW-1185">Reference proteome</keyword>
<feature type="compositionally biased region" description="Polar residues" evidence="1">
    <location>
        <begin position="7"/>
        <end position="16"/>
    </location>
</feature>
<dbReference type="Proteomes" id="UP001557470">
    <property type="component" value="Unassembled WGS sequence"/>
</dbReference>
<accession>A0ABD0VVX4</accession>
<dbReference type="AlphaFoldDB" id="A0ABD0VVX4"/>
<feature type="compositionally biased region" description="Polar residues" evidence="1">
    <location>
        <begin position="159"/>
        <end position="170"/>
    </location>
</feature>
<dbReference type="EMBL" id="JAGEUA010000026">
    <property type="protein sequence ID" value="KAL0961649.1"/>
    <property type="molecule type" value="Genomic_DNA"/>
</dbReference>
<protein>
    <submittedName>
        <fullName evidence="2">Uncharacterized protein</fullName>
    </submittedName>
</protein>
<name>A0ABD0VVX4_UMBPY</name>
<sequence>MAAQVASAATLNTSPHSELKKTDREPKEDSVPVEKQQENKQLGLESGSPGPGDLEDGADVANAGGGGEPEINNGNPSRANNNHNDSIGSEGNIHLGMVHHHGSGFPQPSYGYSQHYGRDPFHQHGGQQSPGMAAATGPAGQSSNMMDPYQPNSHDHGFSNHQFNNYNPFPNRTPYPGQEYDMNSPRSSQTPAAVVQPAKQKPAGGPTPMAAFYNNQRYNIGNPQATSTPTLNQLLTSPSSTRIYPNYQCSDYINQEGATKGPTDMGTSVHYGGGNIGWQQRTHHPPPMSPGSTGQPLGRSQAIDSMAKMRAQPFSGGSPYFQQPGQGPPPEAQQGPGYPGQGYGPPGPQRYSAGMQGRISGAIGAMQYAQQVSGHSLL</sequence>
<gene>
    <name evidence="2" type="ORF">UPYG_G00353480</name>
</gene>
<reference evidence="2 3" key="1">
    <citation type="submission" date="2024-06" db="EMBL/GenBank/DDBJ databases">
        <authorList>
            <person name="Pan Q."/>
            <person name="Wen M."/>
            <person name="Jouanno E."/>
            <person name="Zahm M."/>
            <person name="Klopp C."/>
            <person name="Cabau C."/>
            <person name="Louis A."/>
            <person name="Berthelot C."/>
            <person name="Parey E."/>
            <person name="Roest Crollius H."/>
            <person name="Montfort J."/>
            <person name="Robinson-Rechavi M."/>
            <person name="Bouchez O."/>
            <person name="Lampietro C."/>
            <person name="Lopez Roques C."/>
            <person name="Donnadieu C."/>
            <person name="Postlethwait J."/>
            <person name="Bobe J."/>
            <person name="Verreycken H."/>
            <person name="Guiguen Y."/>
        </authorList>
    </citation>
    <scope>NUCLEOTIDE SEQUENCE [LARGE SCALE GENOMIC DNA]</scope>
    <source>
        <strain evidence="2">Up_M1</strain>
        <tissue evidence="2">Testis</tissue>
    </source>
</reference>
<feature type="region of interest" description="Disordered" evidence="1">
    <location>
        <begin position="311"/>
        <end position="356"/>
    </location>
</feature>
<feature type="compositionally biased region" description="Low complexity" evidence="1">
    <location>
        <begin position="316"/>
        <end position="325"/>
    </location>
</feature>
<feature type="compositionally biased region" description="Polar residues" evidence="1">
    <location>
        <begin position="77"/>
        <end position="89"/>
    </location>
</feature>
<comment type="caution">
    <text evidence="2">The sequence shown here is derived from an EMBL/GenBank/DDBJ whole genome shotgun (WGS) entry which is preliminary data.</text>
</comment>
<feature type="compositionally biased region" description="Basic and acidic residues" evidence="1">
    <location>
        <begin position="17"/>
        <end position="38"/>
    </location>
</feature>
<organism evidence="2 3">
    <name type="scientific">Umbra pygmaea</name>
    <name type="common">Eastern mudminnow</name>
    <dbReference type="NCBI Taxonomy" id="75934"/>
    <lineage>
        <taxon>Eukaryota</taxon>
        <taxon>Metazoa</taxon>
        <taxon>Chordata</taxon>
        <taxon>Craniata</taxon>
        <taxon>Vertebrata</taxon>
        <taxon>Euteleostomi</taxon>
        <taxon>Actinopterygii</taxon>
        <taxon>Neopterygii</taxon>
        <taxon>Teleostei</taxon>
        <taxon>Protacanthopterygii</taxon>
        <taxon>Esociformes</taxon>
        <taxon>Umbridae</taxon>
        <taxon>Umbra</taxon>
    </lineage>
</organism>
<evidence type="ECO:0000313" key="2">
    <source>
        <dbReference type="EMBL" id="KAL0961649.1"/>
    </source>
</evidence>
<feature type="region of interest" description="Disordered" evidence="1">
    <location>
        <begin position="1"/>
        <end position="211"/>
    </location>
</feature>
<feature type="region of interest" description="Disordered" evidence="1">
    <location>
        <begin position="260"/>
        <end position="299"/>
    </location>
</feature>
<evidence type="ECO:0000256" key="1">
    <source>
        <dbReference type="SAM" id="MobiDB-lite"/>
    </source>
</evidence>
<proteinExistence type="predicted"/>